<dbReference type="PANTHER" id="PTHR31694">
    <property type="entry name" value="DESICCATION-LIKE PROTEIN"/>
    <property type="match status" value="1"/>
</dbReference>
<protein>
    <submittedName>
        <fullName evidence="2">Ferritin-like domain-containing protein</fullName>
    </submittedName>
</protein>
<keyword evidence="1" id="KW-1133">Transmembrane helix</keyword>
<dbReference type="EMBL" id="CP063849">
    <property type="protein sequence ID" value="QOY87771.1"/>
    <property type="molecule type" value="Genomic_DNA"/>
</dbReference>
<accession>A0A7S7SKT9</accession>
<proteinExistence type="predicted"/>
<reference evidence="2 3" key="1">
    <citation type="submission" date="2020-10" db="EMBL/GenBank/DDBJ databases">
        <title>Complete genome sequence of Paludibaculum fermentans P105T, a facultatively anaerobic acidobacterium capable of dissimilatory Fe(III) reduction.</title>
        <authorList>
            <person name="Dedysh S.N."/>
            <person name="Beletsky A.V."/>
            <person name="Kulichevskaya I.S."/>
            <person name="Mardanov A.V."/>
            <person name="Ravin N.V."/>
        </authorList>
    </citation>
    <scope>NUCLEOTIDE SEQUENCE [LARGE SCALE GENOMIC DNA]</scope>
    <source>
        <strain evidence="2 3">P105</strain>
    </source>
</reference>
<dbReference type="AlphaFoldDB" id="A0A7S7SKT9"/>
<dbReference type="CDD" id="cd00657">
    <property type="entry name" value="Ferritin_like"/>
    <property type="match status" value="1"/>
</dbReference>
<dbReference type="InterPro" id="IPR012347">
    <property type="entry name" value="Ferritin-like"/>
</dbReference>
<sequence length="360" mass="37276">MNQNTVRVPASEFVAPKSRRFFMAACAVVGGASAVTLLPGQTAVTASQADLDVLNYALTLEYLEASFYTQFLGAPATGVMAGLTGVVLGNTRVFAGSDASNSSLLANLNSTSNAAIFGYLLAIRDHELAHVAALRSTITKLGGTPVEACSYRFDAVTSFETFLQIAQALENTGVSAYDGAINRITDKNLLQTAATIATVEARHAAYLNLLNAGAFSYDGVTDPMGMPSTPGVSSSPFPSAFDTPLSQSQILAVAGPFLGTCSTPLPAQAAIATFSPVIPSVITSSSFMLMATPSSPVVQPAKYQYSVAPGGKVPAILQAEGSSQANIQFVNGPGFYNLMLSITDGNGVVTSMPVTLNYQP</sequence>
<evidence type="ECO:0000313" key="2">
    <source>
        <dbReference type="EMBL" id="QOY87771.1"/>
    </source>
</evidence>
<evidence type="ECO:0000313" key="3">
    <source>
        <dbReference type="Proteomes" id="UP000593892"/>
    </source>
</evidence>
<dbReference type="KEGG" id="pfer:IRI77_34355"/>
<dbReference type="Pfam" id="PF13668">
    <property type="entry name" value="Ferritin_2"/>
    <property type="match status" value="1"/>
</dbReference>
<dbReference type="RefSeq" id="WP_194449438.1">
    <property type="nucleotide sequence ID" value="NZ_CP063849.1"/>
</dbReference>
<feature type="transmembrane region" description="Helical" evidence="1">
    <location>
        <begin position="21"/>
        <end position="40"/>
    </location>
</feature>
<dbReference type="PANTHER" id="PTHR31694:SF26">
    <property type="entry name" value="OS05G0151100 PROTEIN"/>
    <property type="match status" value="1"/>
</dbReference>
<dbReference type="PROSITE" id="PS51318">
    <property type="entry name" value="TAT"/>
    <property type="match status" value="1"/>
</dbReference>
<dbReference type="Proteomes" id="UP000593892">
    <property type="component" value="Chromosome"/>
</dbReference>
<keyword evidence="3" id="KW-1185">Reference proteome</keyword>
<name>A0A7S7SKT9_PALFE</name>
<dbReference type="SUPFAM" id="SSF47240">
    <property type="entry name" value="Ferritin-like"/>
    <property type="match status" value="1"/>
</dbReference>
<dbReference type="InterPro" id="IPR006311">
    <property type="entry name" value="TAT_signal"/>
</dbReference>
<gene>
    <name evidence="2" type="ORF">IRI77_34355</name>
</gene>
<keyword evidence="1" id="KW-0812">Transmembrane</keyword>
<dbReference type="InterPro" id="IPR009078">
    <property type="entry name" value="Ferritin-like_SF"/>
</dbReference>
<organism evidence="2 3">
    <name type="scientific">Paludibaculum fermentans</name>
    <dbReference type="NCBI Taxonomy" id="1473598"/>
    <lineage>
        <taxon>Bacteria</taxon>
        <taxon>Pseudomonadati</taxon>
        <taxon>Acidobacteriota</taxon>
        <taxon>Terriglobia</taxon>
        <taxon>Bryobacterales</taxon>
        <taxon>Bryobacteraceae</taxon>
        <taxon>Paludibaculum</taxon>
    </lineage>
</organism>
<evidence type="ECO:0000256" key="1">
    <source>
        <dbReference type="SAM" id="Phobius"/>
    </source>
</evidence>
<keyword evidence="1" id="KW-0472">Membrane</keyword>
<dbReference type="Gene3D" id="1.20.1260.10">
    <property type="match status" value="1"/>
</dbReference>
<dbReference type="InterPro" id="IPR052965">
    <property type="entry name" value="Pigment-catalase-like"/>
</dbReference>